<evidence type="ECO:0000313" key="2">
    <source>
        <dbReference type="Proteomes" id="UP001597549"/>
    </source>
</evidence>
<dbReference type="Proteomes" id="UP001597549">
    <property type="component" value="Unassembled WGS sequence"/>
</dbReference>
<evidence type="ECO:0000313" key="1">
    <source>
        <dbReference type="EMBL" id="MFD2907533.1"/>
    </source>
</evidence>
<dbReference type="RefSeq" id="WP_379803814.1">
    <property type="nucleotide sequence ID" value="NZ_JBHUOL010000006.1"/>
</dbReference>
<accession>A0ABW5Z635</accession>
<organism evidence="1 2">
    <name type="scientific">Flavobacterium ardleyense</name>
    <dbReference type="NCBI Taxonomy" id="2038737"/>
    <lineage>
        <taxon>Bacteria</taxon>
        <taxon>Pseudomonadati</taxon>
        <taxon>Bacteroidota</taxon>
        <taxon>Flavobacteriia</taxon>
        <taxon>Flavobacteriales</taxon>
        <taxon>Flavobacteriaceae</taxon>
        <taxon>Flavobacterium</taxon>
    </lineage>
</organism>
<keyword evidence="2" id="KW-1185">Reference proteome</keyword>
<reference evidence="2" key="1">
    <citation type="journal article" date="2019" name="Int. J. Syst. Evol. Microbiol.">
        <title>The Global Catalogue of Microorganisms (GCM) 10K type strain sequencing project: providing services to taxonomists for standard genome sequencing and annotation.</title>
        <authorList>
            <consortium name="The Broad Institute Genomics Platform"/>
            <consortium name="The Broad Institute Genome Sequencing Center for Infectious Disease"/>
            <person name="Wu L."/>
            <person name="Ma J."/>
        </authorList>
    </citation>
    <scope>NUCLEOTIDE SEQUENCE [LARGE SCALE GENOMIC DNA]</scope>
    <source>
        <strain evidence="2">KCTC 52644</strain>
    </source>
</reference>
<dbReference type="EMBL" id="JBHUOL010000006">
    <property type="protein sequence ID" value="MFD2907533.1"/>
    <property type="molecule type" value="Genomic_DNA"/>
</dbReference>
<name>A0ABW5Z635_9FLAO</name>
<protein>
    <submittedName>
        <fullName evidence="1">Uncharacterized protein</fullName>
    </submittedName>
</protein>
<sequence length="71" mass="8575">MILEDEYQYIITDNFISFDSNQKNGITYFVKVRTYGDKDEITFEELEGRRYYLRRLVEKVISTCKIGDVKY</sequence>
<gene>
    <name evidence="1" type="ORF">ACFSX9_02175</name>
</gene>
<comment type="caution">
    <text evidence="1">The sequence shown here is derived from an EMBL/GenBank/DDBJ whole genome shotgun (WGS) entry which is preliminary data.</text>
</comment>
<proteinExistence type="predicted"/>